<sequence length="504" mass="55074">MDNPLLWTLICLQIVMGAFDTLVHHEGSERLAWRPSQKTELRLHGVRNFFYALIFLCFGWLETHGIFAVILAAILAAEVLITLWDFVEEDLTRKLPWTERINHTLLALNYGAILALFVPVLWTWSFLPAALVPVHYGWWSVLATVSALGVGLFSARDLLAAERSDRLSKGDPAALVAGLAPRRHILVTGGTGFIGQRLVEALVGARHFVTVLTRDQRKSDMLSHPVRVITSLDRIDDAERIDAIVNLAGDPVASGLWTAKKRARIIESRVATTQALHALIKRLERKPACLINGSAIGWYGLRGDEELSEAAAPGPAFVHDVCARWEQAAEKIAGEGVRVVCLRIGLVFGVEGGMLARLLTPFEFGGGCQLGNGRQWMSWIERDDLVRVIARAIADDSLQGAVNASAPEPVRNADFTRALAEALHRPAVLKAPSWVLSALLGDMGRETMLSGQRVVPAKLLKAGFEFHHPEIAPMLCMITGARPRLGTPASESNCPAPGAELKQV</sequence>
<dbReference type="Proteomes" id="UP001431221">
    <property type="component" value="Unassembled WGS sequence"/>
</dbReference>
<dbReference type="Gene3D" id="3.40.50.720">
    <property type="entry name" value="NAD(P)-binding Rossmann-like Domain"/>
    <property type="match status" value="1"/>
</dbReference>
<feature type="transmembrane region" description="Helical" evidence="2">
    <location>
        <begin position="67"/>
        <end position="84"/>
    </location>
</feature>
<feature type="transmembrane region" description="Helical" evidence="2">
    <location>
        <begin position="105"/>
        <end position="124"/>
    </location>
</feature>
<evidence type="ECO:0000256" key="2">
    <source>
        <dbReference type="SAM" id="Phobius"/>
    </source>
</evidence>
<dbReference type="Pfam" id="PF08338">
    <property type="entry name" value="DUF1731"/>
    <property type="match status" value="1"/>
</dbReference>
<feature type="transmembrane region" description="Helical" evidence="2">
    <location>
        <begin position="136"/>
        <end position="159"/>
    </location>
</feature>
<dbReference type="SUPFAM" id="SSF51735">
    <property type="entry name" value="NAD(P)-binding Rossmann-fold domains"/>
    <property type="match status" value="1"/>
</dbReference>
<dbReference type="CDD" id="cd05242">
    <property type="entry name" value="SDR_a8"/>
    <property type="match status" value="1"/>
</dbReference>
<evidence type="ECO:0000313" key="6">
    <source>
        <dbReference type="Proteomes" id="UP001431221"/>
    </source>
</evidence>
<dbReference type="InterPro" id="IPR010099">
    <property type="entry name" value="SDR39U1"/>
</dbReference>
<dbReference type="PANTHER" id="PTHR11092">
    <property type="entry name" value="SUGAR NUCLEOTIDE EPIMERASE RELATED"/>
    <property type="match status" value="1"/>
</dbReference>
<dbReference type="NCBIfam" id="TIGR01777">
    <property type="entry name" value="yfcH"/>
    <property type="match status" value="1"/>
</dbReference>
<feature type="transmembrane region" description="Helical" evidence="2">
    <location>
        <begin position="44"/>
        <end position="61"/>
    </location>
</feature>
<keyword evidence="6" id="KW-1185">Reference proteome</keyword>
<feature type="transmembrane region" description="Helical" evidence="2">
    <location>
        <begin position="6"/>
        <end position="23"/>
    </location>
</feature>
<keyword evidence="2" id="KW-0812">Transmembrane</keyword>
<keyword evidence="2" id="KW-0472">Membrane</keyword>
<name>A0ABT0GX56_9HYPH</name>
<dbReference type="Pfam" id="PF01370">
    <property type="entry name" value="Epimerase"/>
    <property type="match status" value="1"/>
</dbReference>
<feature type="domain" description="DUF1731" evidence="4">
    <location>
        <begin position="431"/>
        <end position="475"/>
    </location>
</feature>
<proteinExistence type="inferred from homology"/>
<dbReference type="InterPro" id="IPR036291">
    <property type="entry name" value="NAD(P)-bd_dom_sf"/>
</dbReference>
<accession>A0ABT0GX56</accession>
<dbReference type="EMBL" id="JALNMJ010000013">
    <property type="protein sequence ID" value="MCK7614030.1"/>
    <property type="molecule type" value="Genomic_DNA"/>
</dbReference>
<protein>
    <submittedName>
        <fullName evidence="5">TIGR01777 family oxidoreductase</fullName>
    </submittedName>
</protein>
<evidence type="ECO:0000313" key="5">
    <source>
        <dbReference type="EMBL" id="MCK7614030.1"/>
    </source>
</evidence>
<comment type="caution">
    <text evidence="5">The sequence shown here is derived from an EMBL/GenBank/DDBJ whole genome shotgun (WGS) entry which is preliminary data.</text>
</comment>
<dbReference type="InterPro" id="IPR013549">
    <property type="entry name" value="DUF1731"/>
</dbReference>
<reference evidence="5" key="1">
    <citation type="submission" date="2022-04" db="EMBL/GenBank/DDBJ databases">
        <title>Roseibium sp. CAU 1639 isolated from mud.</title>
        <authorList>
            <person name="Kim W."/>
        </authorList>
    </citation>
    <scope>NUCLEOTIDE SEQUENCE</scope>
    <source>
        <strain evidence="5">CAU 1639</strain>
    </source>
</reference>
<evidence type="ECO:0000259" key="4">
    <source>
        <dbReference type="Pfam" id="PF08338"/>
    </source>
</evidence>
<evidence type="ECO:0000256" key="1">
    <source>
        <dbReference type="ARBA" id="ARBA00009353"/>
    </source>
</evidence>
<keyword evidence="2" id="KW-1133">Transmembrane helix</keyword>
<gene>
    <name evidence="5" type="ORF">M0H32_17820</name>
</gene>
<organism evidence="5 6">
    <name type="scientific">Roseibium sediminicola</name>
    <dbReference type="NCBI Taxonomy" id="2933272"/>
    <lineage>
        <taxon>Bacteria</taxon>
        <taxon>Pseudomonadati</taxon>
        <taxon>Pseudomonadota</taxon>
        <taxon>Alphaproteobacteria</taxon>
        <taxon>Hyphomicrobiales</taxon>
        <taxon>Stappiaceae</taxon>
        <taxon>Roseibium</taxon>
    </lineage>
</organism>
<comment type="similarity">
    <text evidence="1">Belongs to the NAD(P)-dependent epimerase/dehydratase family. SDR39U1 subfamily.</text>
</comment>
<dbReference type="PANTHER" id="PTHR11092:SF0">
    <property type="entry name" value="EPIMERASE FAMILY PROTEIN SDR39U1"/>
    <property type="match status" value="1"/>
</dbReference>
<dbReference type="RefSeq" id="WP_248156396.1">
    <property type="nucleotide sequence ID" value="NZ_JALNMJ010000013.1"/>
</dbReference>
<feature type="domain" description="NAD-dependent epimerase/dehydratase" evidence="3">
    <location>
        <begin position="185"/>
        <end position="395"/>
    </location>
</feature>
<evidence type="ECO:0000259" key="3">
    <source>
        <dbReference type="Pfam" id="PF01370"/>
    </source>
</evidence>
<dbReference type="InterPro" id="IPR001509">
    <property type="entry name" value="Epimerase_deHydtase"/>
</dbReference>